<evidence type="ECO:0000313" key="2">
    <source>
        <dbReference type="EMBL" id="KAJ7027489.1"/>
    </source>
</evidence>
<evidence type="ECO:0000259" key="1">
    <source>
        <dbReference type="Pfam" id="PF00326"/>
    </source>
</evidence>
<dbReference type="GO" id="GO:0006508">
    <property type="term" value="P:proteolysis"/>
    <property type="evidence" value="ECO:0007669"/>
    <property type="project" value="InterPro"/>
</dbReference>
<dbReference type="PANTHER" id="PTHR43056:SF5">
    <property type="entry name" value="PEPTIDASE S9 PROLYL OLIGOPEPTIDASE CATALYTIC DOMAIN-CONTAINING PROTEIN"/>
    <property type="match status" value="1"/>
</dbReference>
<reference evidence="2" key="1">
    <citation type="submission" date="2023-03" db="EMBL/GenBank/DDBJ databases">
        <title>Massive genome expansion in bonnet fungi (Mycena s.s.) driven by repeated elements and novel gene families across ecological guilds.</title>
        <authorList>
            <consortium name="Lawrence Berkeley National Laboratory"/>
            <person name="Harder C.B."/>
            <person name="Miyauchi S."/>
            <person name="Viragh M."/>
            <person name="Kuo A."/>
            <person name="Thoen E."/>
            <person name="Andreopoulos B."/>
            <person name="Lu D."/>
            <person name="Skrede I."/>
            <person name="Drula E."/>
            <person name="Henrissat B."/>
            <person name="Morin E."/>
            <person name="Kohler A."/>
            <person name="Barry K."/>
            <person name="LaButti K."/>
            <person name="Morin E."/>
            <person name="Salamov A."/>
            <person name="Lipzen A."/>
            <person name="Mereny Z."/>
            <person name="Hegedus B."/>
            <person name="Baldrian P."/>
            <person name="Stursova M."/>
            <person name="Weitz H."/>
            <person name="Taylor A."/>
            <person name="Grigoriev I.V."/>
            <person name="Nagy L.G."/>
            <person name="Martin F."/>
            <person name="Kauserud H."/>
        </authorList>
    </citation>
    <scope>NUCLEOTIDE SEQUENCE</scope>
    <source>
        <strain evidence="2">CBHHK200</strain>
    </source>
</reference>
<dbReference type="InterPro" id="IPR029058">
    <property type="entry name" value="AB_hydrolase_fold"/>
</dbReference>
<dbReference type="EMBL" id="JARJCM010000123">
    <property type="protein sequence ID" value="KAJ7027489.1"/>
    <property type="molecule type" value="Genomic_DNA"/>
</dbReference>
<comment type="caution">
    <text evidence="2">The sequence shown here is derived from an EMBL/GenBank/DDBJ whole genome shotgun (WGS) entry which is preliminary data.</text>
</comment>
<dbReference type="Gene3D" id="3.40.50.1820">
    <property type="entry name" value="alpha/beta hydrolase"/>
    <property type="match status" value="1"/>
</dbReference>
<dbReference type="GO" id="GO:0008236">
    <property type="term" value="F:serine-type peptidase activity"/>
    <property type="evidence" value="ECO:0007669"/>
    <property type="project" value="InterPro"/>
</dbReference>
<proteinExistence type="predicted"/>
<dbReference type="Gene3D" id="2.120.10.30">
    <property type="entry name" value="TolB, C-terminal domain"/>
    <property type="match status" value="1"/>
</dbReference>
<dbReference type="SUPFAM" id="SSF82171">
    <property type="entry name" value="DPP6 N-terminal domain-like"/>
    <property type="match status" value="1"/>
</dbReference>
<organism evidence="2 3">
    <name type="scientific">Mycena alexandri</name>
    <dbReference type="NCBI Taxonomy" id="1745969"/>
    <lineage>
        <taxon>Eukaryota</taxon>
        <taxon>Fungi</taxon>
        <taxon>Dikarya</taxon>
        <taxon>Basidiomycota</taxon>
        <taxon>Agaricomycotina</taxon>
        <taxon>Agaricomycetes</taxon>
        <taxon>Agaricomycetidae</taxon>
        <taxon>Agaricales</taxon>
        <taxon>Marasmiineae</taxon>
        <taxon>Mycenaceae</taxon>
        <taxon>Mycena</taxon>
    </lineage>
</organism>
<dbReference type="AlphaFoldDB" id="A0AAD6X079"/>
<dbReference type="SUPFAM" id="SSF53474">
    <property type="entry name" value="alpha/beta-Hydrolases"/>
    <property type="match status" value="1"/>
</dbReference>
<dbReference type="InterPro" id="IPR050585">
    <property type="entry name" value="Xaa-Pro_dipeptidyl-ppase/CocE"/>
</dbReference>
<dbReference type="Pfam" id="PF00326">
    <property type="entry name" value="Peptidase_S9"/>
    <property type="match status" value="1"/>
</dbReference>
<gene>
    <name evidence="2" type="ORF">C8F04DRAFT_1008192</name>
</gene>
<name>A0AAD6X079_9AGAR</name>
<dbReference type="Proteomes" id="UP001218188">
    <property type="component" value="Unassembled WGS sequence"/>
</dbReference>
<feature type="domain" description="Peptidase S9 prolyl oligopeptidase catalytic" evidence="1">
    <location>
        <begin position="451"/>
        <end position="660"/>
    </location>
</feature>
<evidence type="ECO:0000313" key="3">
    <source>
        <dbReference type="Proteomes" id="UP001218188"/>
    </source>
</evidence>
<accession>A0AAD6X079</accession>
<protein>
    <submittedName>
        <fullName evidence="2">Alpha/beta-hydrolase</fullName>
    </submittedName>
</protein>
<dbReference type="InterPro" id="IPR011042">
    <property type="entry name" value="6-blade_b-propeller_TolB-like"/>
</dbReference>
<sequence>MKTLAPYGTWESALTVETITDTSKSPDLVDILVDPLTSKVYHIEKRPAEGGRDALLLTESGRDITGREWDVKSKVNGYGGAPAIVHDGVCYFSHAADGRVYKVNVEVPNNGPEAITPENPLHKFANCDVYPLDRNVLVCVFEDATAAKSPSRVVNSLCFLDVSTKQVSPLESDASFYSSPKFSPDGKRLVWVEWDLPDMPWNGTEIWFADVVATPGSSSPLVLKNRRHVAGEHSRISVAYPSWLSNDSIVFTSDMSGFENPLTYDCTAGVAKAVFETPIEESFGCTNPPKKLGWSPYAIINAQSTVAAFTAVKDGRSVLYRVDLATGTAVLLPSPYVEVSHIRPLRPGQGQFVFIGTTTDAAPALVQCTLPATSNAVFLELQSGSHGSTLPRHDMSLPRPLRLLVPHEPGTRLVHAIYYPPTNSRFAGLDGEKPPCVLNVHGGPVGFSAQSFNATKQFFTTRGWAWLDVNHRGTSGYGRVYMELLRESWGVVDVEDSIDAARILSAPPHDLIDPKRIVIRGQSAGGFTTLSALSVWANTSVFAAGTSLYGVSDLRRLQEESHKFENGYLGMLVGGDPQVFLDRSPVFHAEKIVAPLLILQGAADTAVPPSQAEIMVESIRERDGVVEYKLYSGEGHGWKRKDTIEDALRREIQFYSRVLGIECKGV</sequence>
<dbReference type="InterPro" id="IPR001375">
    <property type="entry name" value="Peptidase_S9_cat"/>
</dbReference>
<dbReference type="PANTHER" id="PTHR43056">
    <property type="entry name" value="PEPTIDASE S9 PROLYL OLIGOPEPTIDASE"/>
    <property type="match status" value="1"/>
</dbReference>
<keyword evidence="3" id="KW-1185">Reference proteome</keyword>